<dbReference type="InterPro" id="IPR038297">
    <property type="entry name" value="CcmH/CycL/NrfF/Ccl2_sf"/>
</dbReference>
<dbReference type="RefSeq" id="WP_345370868.1">
    <property type="nucleotide sequence ID" value="NZ_BAABKD010000009.1"/>
</dbReference>
<evidence type="ECO:0000256" key="3">
    <source>
        <dbReference type="ARBA" id="ARBA00022723"/>
    </source>
</evidence>
<evidence type="ECO:0000313" key="9">
    <source>
        <dbReference type="EMBL" id="GAA5090783.1"/>
    </source>
</evidence>
<dbReference type="PANTHER" id="PTHR47870">
    <property type="entry name" value="CYTOCHROME C-TYPE BIOGENESIS PROTEIN CCMH"/>
    <property type="match status" value="1"/>
</dbReference>
<evidence type="ECO:0000256" key="6">
    <source>
        <dbReference type="ARBA" id="ARBA00023004"/>
    </source>
</evidence>
<keyword evidence="7" id="KW-0812">Transmembrane</keyword>
<dbReference type="PANTHER" id="PTHR47870:SF1">
    <property type="entry name" value="CYTOCHROME C-TYPE BIOGENESIS PROTEIN CCMH"/>
    <property type="match status" value="1"/>
</dbReference>
<sequence>MNRWWLTLISVLIALPAWANNDPAEVRLQGIAAELRCLVCQNESIAASRADLAVDLRQQIREQIQAGKTDSEIRTYMVDRYGDFVLYRPPLKTTTVLLWFGPLLLLVFGLFILAITLKRRRSALADKRLSADELRRAQALLGQIKDPGKQS</sequence>
<dbReference type="InterPro" id="IPR005616">
    <property type="entry name" value="CcmH/CycL/Ccl2/NrfF_N"/>
</dbReference>
<dbReference type="Gene3D" id="1.10.8.640">
    <property type="entry name" value="Cytochrome C biogenesis protein"/>
    <property type="match status" value="1"/>
</dbReference>
<dbReference type="InterPro" id="IPR051263">
    <property type="entry name" value="C-type_cytochrome_biogenesis"/>
</dbReference>
<feature type="chain" id="PRO_5044964228" description="Cytochrome c-type biogenesis protein" evidence="7">
    <location>
        <begin position="20"/>
        <end position="151"/>
    </location>
</feature>
<protein>
    <recommendedName>
        <fullName evidence="7">Cytochrome c-type biogenesis protein</fullName>
    </recommendedName>
</protein>
<feature type="transmembrane region" description="Helical" evidence="7">
    <location>
        <begin position="96"/>
        <end position="117"/>
    </location>
</feature>
<keyword evidence="6 7" id="KW-0408">Iron</keyword>
<evidence type="ECO:0000256" key="7">
    <source>
        <dbReference type="RuleBase" id="RU364112"/>
    </source>
</evidence>
<evidence type="ECO:0000256" key="4">
    <source>
        <dbReference type="ARBA" id="ARBA00022729"/>
    </source>
</evidence>
<keyword evidence="7" id="KW-0472">Membrane</keyword>
<keyword evidence="3 7" id="KW-0479">Metal-binding</keyword>
<comment type="caution">
    <text evidence="9">The sequence shown here is derived from an EMBL/GenBank/DDBJ whole genome shotgun (WGS) entry which is preliminary data.</text>
</comment>
<dbReference type="CDD" id="cd16378">
    <property type="entry name" value="CcmH_N"/>
    <property type="match status" value="1"/>
</dbReference>
<dbReference type="Proteomes" id="UP001500227">
    <property type="component" value="Unassembled WGS sequence"/>
</dbReference>
<proteinExistence type="inferred from homology"/>
<keyword evidence="2 7" id="KW-0349">Heme</keyword>
<keyword evidence="10" id="KW-1185">Reference proteome</keyword>
<dbReference type="EMBL" id="BAABKD010000009">
    <property type="protein sequence ID" value="GAA5090783.1"/>
    <property type="molecule type" value="Genomic_DNA"/>
</dbReference>
<keyword evidence="4 7" id="KW-0732">Signal</keyword>
<evidence type="ECO:0000256" key="1">
    <source>
        <dbReference type="ARBA" id="ARBA00010342"/>
    </source>
</evidence>
<organism evidence="9 10">
    <name type="scientific">Paenalcaligenes hermetiae</name>
    <dbReference type="NCBI Taxonomy" id="1157987"/>
    <lineage>
        <taxon>Bacteria</taxon>
        <taxon>Pseudomonadati</taxon>
        <taxon>Pseudomonadota</taxon>
        <taxon>Betaproteobacteria</taxon>
        <taxon>Burkholderiales</taxon>
        <taxon>Alcaligenaceae</taxon>
        <taxon>Paenalcaligenes</taxon>
    </lineage>
</organism>
<feature type="signal peptide" evidence="7">
    <location>
        <begin position="1"/>
        <end position="19"/>
    </location>
</feature>
<evidence type="ECO:0000313" key="10">
    <source>
        <dbReference type="Proteomes" id="UP001500227"/>
    </source>
</evidence>
<evidence type="ECO:0000256" key="5">
    <source>
        <dbReference type="ARBA" id="ARBA00022748"/>
    </source>
</evidence>
<accession>A0ABP9M8S7</accession>
<dbReference type="Pfam" id="PF03918">
    <property type="entry name" value="CcmH"/>
    <property type="match status" value="1"/>
</dbReference>
<keyword evidence="5" id="KW-0201">Cytochrome c-type biogenesis</keyword>
<comment type="function">
    <text evidence="7">Possible subunit of a heme lyase.</text>
</comment>
<feature type="domain" description="CcmH/CycL/Ccl2/NrfF N-terminal" evidence="8">
    <location>
        <begin position="21"/>
        <end position="141"/>
    </location>
</feature>
<evidence type="ECO:0000256" key="2">
    <source>
        <dbReference type="ARBA" id="ARBA00022617"/>
    </source>
</evidence>
<name>A0ABP9M8S7_9BURK</name>
<gene>
    <name evidence="9" type="ORF">GCM10023337_15630</name>
</gene>
<reference evidence="10" key="1">
    <citation type="journal article" date="2019" name="Int. J. Syst. Evol. Microbiol.">
        <title>The Global Catalogue of Microorganisms (GCM) 10K type strain sequencing project: providing services to taxonomists for standard genome sequencing and annotation.</title>
        <authorList>
            <consortium name="The Broad Institute Genomics Platform"/>
            <consortium name="The Broad Institute Genome Sequencing Center for Infectious Disease"/>
            <person name="Wu L."/>
            <person name="Ma J."/>
        </authorList>
    </citation>
    <scope>NUCLEOTIDE SEQUENCE [LARGE SCALE GENOMIC DNA]</scope>
    <source>
        <strain evidence="10">JCM 18423</strain>
    </source>
</reference>
<keyword evidence="7" id="KW-1133">Transmembrane helix</keyword>
<comment type="similarity">
    <text evidence="1 7">Belongs to the CcmH/CycL/Ccl2/NrfF family.</text>
</comment>
<evidence type="ECO:0000259" key="8">
    <source>
        <dbReference type="Pfam" id="PF03918"/>
    </source>
</evidence>